<evidence type="ECO:0000313" key="3">
    <source>
        <dbReference type="Proteomes" id="UP001197974"/>
    </source>
</evidence>
<name>A0ABY9JY14_9BACI</name>
<gene>
    <name evidence="2" type="ORF">LC087_03880</name>
</gene>
<evidence type="ECO:0000313" key="2">
    <source>
        <dbReference type="EMBL" id="WLR43335.1"/>
    </source>
</evidence>
<proteinExistence type="predicted"/>
<dbReference type="Proteomes" id="UP001197974">
    <property type="component" value="Chromosome"/>
</dbReference>
<organism evidence="2 3">
    <name type="scientific">Bacillus carboniphilus</name>
    <dbReference type="NCBI Taxonomy" id="86663"/>
    <lineage>
        <taxon>Bacteria</taxon>
        <taxon>Bacillati</taxon>
        <taxon>Bacillota</taxon>
        <taxon>Bacilli</taxon>
        <taxon>Bacillales</taxon>
        <taxon>Bacillaceae</taxon>
        <taxon>Bacillus</taxon>
    </lineage>
</organism>
<sequence>MSRYYHDVCNRYRGRHVRITEKCGRVHTGRIVNVTPNQVFIQPSGRARGYGYGYYGYPYFPAYGIGLGLIAGVALAGLFFW</sequence>
<accession>A0ABY9JY14</accession>
<keyword evidence="1" id="KW-0812">Transmembrane</keyword>
<evidence type="ECO:0008006" key="4">
    <source>
        <dbReference type="Google" id="ProtNLM"/>
    </source>
</evidence>
<dbReference type="RefSeq" id="WP_226539619.1">
    <property type="nucleotide sequence ID" value="NZ_CP129013.1"/>
</dbReference>
<evidence type="ECO:0000256" key="1">
    <source>
        <dbReference type="SAM" id="Phobius"/>
    </source>
</evidence>
<reference evidence="2 3" key="1">
    <citation type="submission" date="2023-06" db="EMBL/GenBank/DDBJ databases">
        <title>Five Gram-positive bacteria isolated from mangrove sediments in Shenzhen, Guangdong, China.</title>
        <authorList>
            <person name="Yu S."/>
            <person name="Zheng W."/>
            <person name="Huang Y."/>
        </authorList>
    </citation>
    <scope>NUCLEOTIDE SEQUENCE [LARGE SCALE GENOMIC DNA]</scope>
    <source>
        <strain evidence="2 3">SaN35-3</strain>
    </source>
</reference>
<feature type="transmembrane region" description="Helical" evidence="1">
    <location>
        <begin position="60"/>
        <end position="80"/>
    </location>
</feature>
<keyword evidence="3" id="KW-1185">Reference proteome</keyword>
<keyword evidence="1" id="KW-1133">Transmembrane helix</keyword>
<protein>
    <recommendedName>
        <fullName evidence="4">Sporulation protein YjcZ</fullName>
    </recommendedName>
</protein>
<keyword evidence="1" id="KW-0472">Membrane</keyword>
<dbReference type="EMBL" id="CP129013">
    <property type="protein sequence ID" value="WLR43335.1"/>
    <property type="molecule type" value="Genomic_DNA"/>
</dbReference>